<name>A0A7S7SK76_PALFE</name>
<dbReference type="RefSeq" id="WP_194449677.1">
    <property type="nucleotide sequence ID" value="NZ_CP063849.1"/>
</dbReference>
<reference evidence="1 2" key="1">
    <citation type="submission" date="2020-10" db="EMBL/GenBank/DDBJ databases">
        <title>Complete genome sequence of Paludibaculum fermentans P105T, a facultatively anaerobic acidobacterium capable of dissimilatory Fe(III) reduction.</title>
        <authorList>
            <person name="Dedysh S.N."/>
            <person name="Beletsky A.V."/>
            <person name="Kulichevskaya I.S."/>
            <person name="Mardanov A.V."/>
            <person name="Ravin N.V."/>
        </authorList>
    </citation>
    <scope>NUCLEOTIDE SEQUENCE [LARGE SCALE GENOMIC DNA]</scope>
    <source>
        <strain evidence="1 2">P105</strain>
    </source>
</reference>
<evidence type="ECO:0008006" key="3">
    <source>
        <dbReference type="Google" id="ProtNLM"/>
    </source>
</evidence>
<dbReference type="KEGG" id="pfer:IRI77_35645"/>
<dbReference type="AlphaFoldDB" id="A0A7S7SK76"/>
<dbReference type="SUPFAM" id="SSF56317">
    <property type="entry name" value="Carbon-nitrogen hydrolase"/>
    <property type="match status" value="1"/>
</dbReference>
<accession>A0A7S7SK76</accession>
<gene>
    <name evidence="1" type="ORF">IRI77_35645</name>
</gene>
<proteinExistence type="predicted"/>
<evidence type="ECO:0000313" key="2">
    <source>
        <dbReference type="Proteomes" id="UP000593892"/>
    </source>
</evidence>
<protein>
    <recommendedName>
        <fullName evidence="3">CN hydrolase domain-containing protein</fullName>
    </recommendedName>
</protein>
<sequence>MPENIVIALWSYDNRWERSLESRLLGIDVKLTTVNKWIRDSAAELTTALPFKGIFLAPEYFFTSPDTERFPMSELERIDVESKLLGLSRKYPQILMVPGTVFYRKQLVRAPGFDLKFDPATGQRTLAKTSPNDRRARAIQKTRAYIVKIPGQRTPADWDLLDWHGAGYNAGVNPVPSLRDIRTTLGDNTKTPRLAKNAAYMLLGGRRIAKYDKQTDFGEAIGCSPEDLAFIPGSYKQCPEVGGYRFGMEICFDHANAMLARRNVQPLHFHLVVSDWVDSSVGNMAMSAGGYFVHASTNYAESSLWRRTLAGATEDITQDNAYWRWKSTPTTRLDGYLVPLPAPLVPPRRAQI</sequence>
<evidence type="ECO:0000313" key="1">
    <source>
        <dbReference type="EMBL" id="QOY88014.1"/>
    </source>
</evidence>
<dbReference type="EMBL" id="CP063849">
    <property type="protein sequence ID" value="QOY88014.1"/>
    <property type="molecule type" value="Genomic_DNA"/>
</dbReference>
<dbReference type="InterPro" id="IPR036526">
    <property type="entry name" value="C-N_Hydrolase_sf"/>
</dbReference>
<dbReference type="Gene3D" id="3.60.110.10">
    <property type="entry name" value="Carbon-nitrogen hydrolase"/>
    <property type="match status" value="1"/>
</dbReference>
<keyword evidence="2" id="KW-1185">Reference proteome</keyword>
<organism evidence="1 2">
    <name type="scientific">Paludibaculum fermentans</name>
    <dbReference type="NCBI Taxonomy" id="1473598"/>
    <lineage>
        <taxon>Bacteria</taxon>
        <taxon>Pseudomonadati</taxon>
        <taxon>Acidobacteriota</taxon>
        <taxon>Terriglobia</taxon>
        <taxon>Bryobacterales</taxon>
        <taxon>Bryobacteraceae</taxon>
        <taxon>Paludibaculum</taxon>
    </lineage>
</organism>
<dbReference type="Proteomes" id="UP000593892">
    <property type="component" value="Chromosome"/>
</dbReference>